<dbReference type="FunCoup" id="A0A167NKN4">
    <property type="interactions" value="211"/>
</dbReference>
<dbReference type="GeneID" id="29000107"/>
<evidence type="ECO:0000259" key="1">
    <source>
        <dbReference type="Pfam" id="PF12146"/>
    </source>
</evidence>
<dbReference type="Pfam" id="PF12146">
    <property type="entry name" value="Hydrolase_4"/>
    <property type="match status" value="1"/>
</dbReference>
<dbReference type="EMBL" id="KV440976">
    <property type="protein sequence ID" value="OAD76150.1"/>
    <property type="molecule type" value="Genomic_DNA"/>
</dbReference>
<dbReference type="Proteomes" id="UP000077315">
    <property type="component" value="Unassembled WGS sequence"/>
</dbReference>
<dbReference type="RefSeq" id="XP_018294190.1">
    <property type="nucleotide sequence ID" value="XM_018439201.1"/>
</dbReference>
<dbReference type="SUPFAM" id="SSF53474">
    <property type="entry name" value="alpha/beta-Hydrolases"/>
    <property type="match status" value="1"/>
</dbReference>
<dbReference type="InParanoid" id="A0A167NKN4"/>
<organism evidence="2 3">
    <name type="scientific">Phycomyces blakesleeanus (strain ATCC 8743b / DSM 1359 / FGSC 10004 / NBRC 33097 / NRRL 1555)</name>
    <dbReference type="NCBI Taxonomy" id="763407"/>
    <lineage>
        <taxon>Eukaryota</taxon>
        <taxon>Fungi</taxon>
        <taxon>Fungi incertae sedis</taxon>
        <taxon>Mucoromycota</taxon>
        <taxon>Mucoromycotina</taxon>
        <taxon>Mucoromycetes</taxon>
        <taxon>Mucorales</taxon>
        <taxon>Phycomycetaceae</taxon>
        <taxon>Phycomyces</taxon>
    </lineage>
</organism>
<dbReference type="STRING" id="763407.A0A167NKN4"/>
<protein>
    <recommendedName>
        <fullName evidence="1">Serine aminopeptidase S33 domain-containing protein</fullName>
    </recommendedName>
</protein>
<sequence length="294" mass="33090">MAETEQVQVVDEWSTTKDNYPIFTKTWKPAGKPVAQILMIHGFGEHIARYDEMFTFYAENGIESFGFDQRGWGETAAKSKEYGNNNGYMTALGDINAKIHKLKRPGVPLFLMGHSMGGGLVLNLLVKRDIFDGVDLLQGVISSAPLVTLTTPVHPIKYIPLSMLSKVFPSFVIRAGLDPNGISQDKEQVKKYIEDPLIHDYATLDTLRGFLEAGESLLVEGNKIDVPILFSHGTADPVNDYASTKKVYELASSKDKEMKSWEGLYHELHNELVLERKNVIEYYLHWIKARIPTQ</sequence>
<dbReference type="InterPro" id="IPR029058">
    <property type="entry name" value="AB_hydrolase_fold"/>
</dbReference>
<dbReference type="InterPro" id="IPR051044">
    <property type="entry name" value="MAG_DAG_Lipase"/>
</dbReference>
<proteinExistence type="predicted"/>
<dbReference type="PANTHER" id="PTHR11614">
    <property type="entry name" value="PHOSPHOLIPASE-RELATED"/>
    <property type="match status" value="1"/>
</dbReference>
<dbReference type="InterPro" id="IPR022742">
    <property type="entry name" value="Hydrolase_4"/>
</dbReference>
<accession>A0A167NKN4</accession>
<evidence type="ECO:0000313" key="3">
    <source>
        <dbReference type="Proteomes" id="UP000077315"/>
    </source>
</evidence>
<dbReference type="VEuPathDB" id="FungiDB:PHYBLDRAFT_186151"/>
<keyword evidence="3" id="KW-1185">Reference proteome</keyword>
<evidence type="ECO:0000313" key="2">
    <source>
        <dbReference type="EMBL" id="OAD76150.1"/>
    </source>
</evidence>
<name>A0A167NKN4_PHYB8</name>
<dbReference type="OrthoDB" id="10249433at2759"/>
<dbReference type="AlphaFoldDB" id="A0A167NKN4"/>
<gene>
    <name evidence="2" type="ORF">PHYBLDRAFT_186151</name>
</gene>
<reference evidence="3" key="1">
    <citation type="submission" date="2015-06" db="EMBL/GenBank/DDBJ databases">
        <title>Expansion of signal transduction pathways in fungi by whole-genome duplication.</title>
        <authorList>
            <consortium name="DOE Joint Genome Institute"/>
            <person name="Corrochano L.M."/>
            <person name="Kuo A."/>
            <person name="Marcet-Houben M."/>
            <person name="Polaino S."/>
            <person name="Salamov A."/>
            <person name="Villalobos J.M."/>
            <person name="Alvarez M.I."/>
            <person name="Avalos J."/>
            <person name="Benito E.P."/>
            <person name="Benoit I."/>
            <person name="Burger G."/>
            <person name="Camino L.P."/>
            <person name="Canovas D."/>
            <person name="Cerda-Olmedo E."/>
            <person name="Cheng J.-F."/>
            <person name="Dominguez A."/>
            <person name="Elias M."/>
            <person name="Eslava A.P."/>
            <person name="Glaser F."/>
            <person name="Grimwood J."/>
            <person name="Gutierrez G."/>
            <person name="Heitman J."/>
            <person name="Henrissat B."/>
            <person name="Iturriaga E.A."/>
            <person name="Lang B.F."/>
            <person name="Lavin J.L."/>
            <person name="Lee S."/>
            <person name="Li W."/>
            <person name="Lindquist E."/>
            <person name="Lopez-Garcia S."/>
            <person name="Luque E.M."/>
            <person name="Marcos A.T."/>
            <person name="Martin J."/>
            <person name="McCluskey K."/>
            <person name="Medina H.R."/>
            <person name="Miralles-Duran A."/>
            <person name="Miyazaki A."/>
            <person name="Munoz-Torres E."/>
            <person name="Oguiza J.A."/>
            <person name="Ohm R."/>
            <person name="Olmedo M."/>
            <person name="Orejas M."/>
            <person name="Ortiz-Castellanos L."/>
            <person name="Pisabarro A.G."/>
            <person name="Rodriguez-Romero J."/>
            <person name="Ruiz-Herrera J."/>
            <person name="Ruiz-Vazquez R."/>
            <person name="Sanz C."/>
            <person name="Schackwitz W."/>
            <person name="Schmutz J."/>
            <person name="Shahriari M."/>
            <person name="Shelest E."/>
            <person name="Silva-Franco F."/>
            <person name="Soanes D."/>
            <person name="Syed K."/>
            <person name="Tagua V.G."/>
            <person name="Talbot N.J."/>
            <person name="Thon M."/>
            <person name="De vries R.P."/>
            <person name="Wiebenga A."/>
            <person name="Yadav J.S."/>
            <person name="Braun E.L."/>
            <person name="Baker S."/>
            <person name="Garre V."/>
            <person name="Horwitz B."/>
            <person name="Torres-Martinez S."/>
            <person name="Idnurm A."/>
            <person name="Herrera-Estrella A."/>
            <person name="Gabaldon T."/>
            <person name="Grigoriev I.V."/>
        </authorList>
    </citation>
    <scope>NUCLEOTIDE SEQUENCE [LARGE SCALE GENOMIC DNA]</scope>
    <source>
        <strain evidence="3">NRRL 1555(-)</strain>
    </source>
</reference>
<dbReference type="Gene3D" id="3.40.50.1820">
    <property type="entry name" value="alpha/beta hydrolase"/>
    <property type="match status" value="1"/>
</dbReference>
<feature type="domain" description="Serine aminopeptidase S33" evidence="1">
    <location>
        <begin position="32"/>
        <end position="271"/>
    </location>
</feature>